<name>A0A4U8UV42_STECR</name>
<reference evidence="3 4" key="1">
    <citation type="journal article" date="2015" name="Genome Biol.">
        <title>Comparative genomics of Steinernema reveals deeply conserved gene regulatory networks.</title>
        <authorList>
            <person name="Dillman A.R."/>
            <person name="Macchietto M."/>
            <person name="Porter C.F."/>
            <person name="Rogers A."/>
            <person name="Williams B."/>
            <person name="Antoshechkin I."/>
            <person name="Lee M.M."/>
            <person name="Goodwin Z."/>
            <person name="Lu X."/>
            <person name="Lewis E.E."/>
            <person name="Goodrich-Blair H."/>
            <person name="Stock S.P."/>
            <person name="Adams B.J."/>
            <person name="Sternberg P.W."/>
            <person name="Mortazavi A."/>
        </authorList>
    </citation>
    <scope>NUCLEOTIDE SEQUENCE [LARGE SCALE GENOMIC DNA]</scope>
    <source>
        <strain evidence="3 4">ALL</strain>
    </source>
</reference>
<dbReference type="EMBL" id="CM016762">
    <property type="protein sequence ID" value="TMS37191.1"/>
    <property type="molecule type" value="Genomic_DNA"/>
</dbReference>
<keyword evidence="2" id="KW-0812">Transmembrane</keyword>
<keyword evidence="2" id="KW-1133">Transmembrane helix</keyword>
<dbReference type="EMBL" id="AZBU02000001">
    <property type="protein sequence ID" value="TMS37191.1"/>
    <property type="molecule type" value="Genomic_DNA"/>
</dbReference>
<evidence type="ECO:0000313" key="4">
    <source>
        <dbReference type="Proteomes" id="UP000298663"/>
    </source>
</evidence>
<evidence type="ECO:0000313" key="3">
    <source>
        <dbReference type="EMBL" id="TMS37191.1"/>
    </source>
</evidence>
<feature type="region of interest" description="Disordered" evidence="1">
    <location>
        <begin position="1"/>
        <end position="27"/>
    </location>
</feature>
<feature type="transmembrane region" description="Helical" evidence="2">
    <location>
        <begin position="38"/>
        <end position="57"/>
    </location>
</feature>
<protein>
    <submittedName>
        <fullName evidence="3">Uncharacterized protein</fullName>
    </submittedName>
</protein>
<dbReference type="Proteomes" id="UP000298663">
    <property type="component" value="Chromosome X"/>
</dbReference>
<feature type="compositionally biased region" description="Polar residues" evidence="1">
    <location>
        <begin position="13"/>
        <end position="25"/>
    </location>
</feature>
<dbReference type="AlphaFoldDB" id="A0A4U8UV42"/>
<keyword evidence="2" id="KW-0472">Membrane</keyword>
<proteinExistence type="predicted"/>
<reference evidence="3 4" key="2">
    <citation type="journal article" date="2019" name="G3 (Bethesda)">
        <title>Hybrid Assembly of the Genome of the Entomopathogenic Nematode Steinernema carpocapsae Identifies the X-Chromosome.</title>
        <authorList>
            <person name="Serra L."/>
            <person name="Macchietto M."/>
            <person name="Macias-Munoz A."/>
            <person name="McGill C.J."/>
            <person name="Rodriguez I.M."/>
            <person name="Rodriguez B."/>
            <person name="Murad R."/>
            <person name="Mortazavi A."/>
        </authorList>
    </citation>
    <scope>NUCLEOTIDE SEQUENCE [LARGE SCALE GENOMIC DNA]</scope>
    <source>
        <strain evidence="3 4">ALL</strain>
    </source>
</reference>
<gene>
    <name evidence="3" type="ORF">L596_004170</name>
</gene>
<organism evidence="3 4">
    <name type="scientific">Steinernema carpocapsae</name>
    <name type="common">Entomopathogenic nematode</name>
    <dbReference type="NCBI Taxonomy" id="34508"/>
    <lineage>
        <taxon>Eukaryota</taxon>
        <taxon>Metazoa</taxon>
        <taxon>Ecdysozoa</taxon>
        <taxon>Nematoda</taxon>
        <taxon>Chromadorea</taxon>
        <taxon>Rhabditida</taxon>
        <taxon>Tylenchina</taxon>
        <taxon>Panagrolaimomorpha</taxon>
        <taxon>Strongyloidoidea</taxon>
        <taxon>Steinernematidae</taxon>
        <taxon>Steinernema</taxon>
    </lineage>
</organism>
<accession>A0A4U8UV42</accession>
<keyword evidence="4" id="KW-1185">Reference proteome</keyword>
<sequence length="121" mass="13528">MQSHVDLPLGAPQVTSSARSQTTTRIPRKAKERLSLSWFPLVTLAALPTICAHRFPFGIRSKRRTSAFCNLLRKTNLSVLIGSAKKVEQSLLEKMKVITLFDSSRQKGTLLEPRKVKRAAI</sequence>
<comment type="caution">
    <text evidence="3">The sequence shown here is derived from an EMBL/GenBank/DDBJ whole genome shotgun (WGS) entry which is preliminary data.</text>
</comment>
<evidence type="ECO:0000256" key="1">
    <source>
        <dbReference type="SAM" id="MobiDB-lite"/>
    </source>
</evidence>
<evidence type="ECO:0000256" key="2">
    <source>
        <dbReference type="SAM" id="Phobius"/>
    </source>
</evidence>